<proteinExistence type="predicted"/>
<comment type="caution">
    <text evidence="1">The sequence shown here is derived from an EMBL/GenBank/DDBJ whole genome shotgun (WGS) entry which is preliminary data.</text>
</comment>
<reference evidence="2" key="1">
    <citation type="journal article" date="2016" name="Nat. Biotechnol.">
        <title>Sequencing wild and cultivated cassava and related species reveals extensive interspecific hybridization and genetic diversity.</title>
        <authorList>
            <person name="Bredeson J.V."/>
            <person name="Lyons J.B."/>
            <person name="Prochnik S.E."/>
            <person name="Wu G.A."/>
            <person name="Ha C.M."/>
            <person name="Edsinger-Gonzales E."/>
            <person name="Grimwood J."/>
            <person name="Schmutz J."/>
            <person name="Rabbi I.Y."/>
            <person name="Egesi C."/>
            <person name="Nauluvula P."/>
            <person name="Lebot V."/>
            <person name="Ndunguru J."/>
            <person name="Mkamilo G."/>
            <person name="Bart R.S."/>
            <person name="Setter T.L."/>
            <person name="Gleadow R.M."/>
            <person name="Kulakow P."/>
            <person name="Ferguson M.E."/>
            <person name="Rounsley S."/>
            <person name="Rokhsar D.S."/>
        </authorList>
    </citation>
    <scope>NUCLEOTIDE SEQUENCE [LARGE SCALE GENOMIC DNA]</scope>
    <source>
        <strain evidence="2">cv. AM560-2</strain>
    </source>
</reference>
<evidence type="ECO:0000313" key="2">
    <source>
        <dbReference type="Proteomes" id="UP000091857"/>
    </source>
</evidence>
<dbReference type="EMBL" id="CM004403">
    <property type="protein sequence ID" value="KAG8634208.1"/>
    <property type="molecule type" value="Genomic_DNA"/>
</dbReference>
<protein>
    <submittedName>
        <fullName evidence="1">Uncharacterized protein</fullName>
    </submittedName>
</protein>
<sequence length="130" mass="14653">MHEKLSSALLGRTQVPLKVPEFRLWREGSAAEGAAESALSSLFKVVFYACLSDVLEGFWGVVYELFRVCWHLIRVHLCRIGPEGPRRPSVLAVAESVQRLPEVSRTKLNLLFYEIKCLKHAHASCLYVIG</sequence>
<keyword evidence="2" id="KW-1185">Reference proteome</keyword>
<evidence type="ECO:0000313" key="1">
    <source>
        <dbReference type="EMBL" id="KAG8634208.1"/>
    </source>
</evidence>
<name>A0ACB7G3A8_MANES</name>
<gene>
    <name evidence="1" type="ORF">MANES_17G019001v8</name>
</gene>
<organism evidence="1 2">
    <name type="scientific">Manihot esculenta</name>
    <name type="common">Cassava</name>
    <name type="synonym">Jatropha manihot</name>
    <dbReference type="NCBI Taxonomy" id="3983"/>
    <lineage>
        <taxon>Eukaryota</taxon>
        <taxon>Viridiplantae</taxon>
        <taxon>Streptophyta</taxon>
        <taxon>Embryophyta</taxon>
        <taxon>Tracheophyta</taxon>
        <taxon>Spermatophyta</taxon>
        <taxon>Magnoliopsida</taxon>
        <taxon>eudicotyledons</taxon>
        <taxon>Gunneridae</taxon>
        <taxon>Pentapetalae</taxon>
        <taxon>rosids</taxon>
        <taxon>fabids</taxon>
        <taxon>Malpighiales</taxon>
        <taxon>Euphorbiaceae</taxon>
        <taxon>Crotonoideae</taxon>
        <taxon>Manihoteae</taxon>
        <taxon>Manihot</taxon>
    </lineage>
</organism>
<accession>A0ACB7G3A8</accession>
<dbReference type="Proteomes" id="UP000091857">
    <property type="component" value="Chromosome 17"/>
</dbReference>